<gene>
    <name evidence="1" type="ORF">OUZ56_028601</name>
</gene>
<comment type="caution">
    <text evidence="1">The sequence shown here is derived from an EMBL/GenBank/DDBJ whole genome shotgun (WGS) entry which is preliminary data.</text>
</comment>
<name>A0ABR0B4C1_9CRUS</name>
<evidence type="ECO:0000313" key="1">
    <source>
        <dbReference type="EMBL" id="KAK4036550.1"/>
    </source>
</evidence>
<organism evidence="1 2">
    <name type="scientific">Daphnia magna</name>
    <dbReference type="NCBI Taxonomy" id="35525"/>
    <lineage>
        <taxon>Eukaryota</taxon>
        <taxon>Metazoa</taxon>
        <taxon>Ecdysozoa</taxon>
        <taxon>Arthropoda</taxon>
        <taxon>Crustacea</taxon>
        <taxon>Branchiopoda</taxon>
        <taxon>Diplostraca</taxon>
        <taxon>Cladocera</taxon>
        <taxon>Anomopoda</taxon>
        <taxon>Daphniidae</taxon>
        <taxon>Daphnia</taxon>
    </lineage>
</organism>
<sequence>MICAGTLVADLSNYCARCLIASFAGRQCNLFISLGSSRGPVLNGEKMADGRKVNEAGRCVSTLYEEMERQMEASTRNFADYLHSPSVVQYLDAVSLN</sequence>
<proteinExistence type="predicted"/>
<dbReference type="Proteomes" id="UP001234178">
    <property type="component" value="Unassembled WGS sequence"/>
</dbReference>
<evidence type="ECO:0000313" key="2">
    <source>
        <dbReference type="Proteomes" id="UP001234178"/>
    </source>
</evidence>
<keyword evidence="2" id="KW-1185">Reference proteome</keyword>
<dbReference type="EMBL" id="JAOYFB010000040">
    <property type="protein sequence ID" value="KAK4036550.1"/>
    <property type="molecule type" value="Genomic_DNA"/>
</dbReference>
<reference evidence="1 2" key="1">
    <citation type="journal article" date="2023" name="Nucleic Acids Res.">
        <title>The hologenome of Daphnia magna reveals possible DNA methylation and microbiome-mediated evolution of the host genome.</title>
        <authorList>
            <person name="Chaturvedi A."/>
            <person name="Li X."/>
            <person name="Dhandapani V."/>
            <person name="Marshall H."/>
            <person name="Kissane S."/>
            <person name="Cuenca-Cambronero M."/>
            <person name="Asole G."/>
            <person name="Calvet F."/>
            <person name="Ruiz-Romero M."/>
            <person name="Marangio P."/>
            <person name="Guigo R."/>
            <person name="Rago D."/>
            <person name="Mirbahai L."/>
            <person name="Eastwood N."/>
            <person name="Colbourne J.K."/>
            <person name="Zhou J."/>
            <person name="Mallon E."/>
            <person name="Orsini L."/>
        </authorList>
    </citation>
    <scope>NUCLEOTIDE SEQUENCE [LARGE SCALE GENOMIC DNA]</scope>
    <source>
        <strain evidence="1">LRV0_1</strain>
    </source>
</reference>
<accession>A0ABR0B4C1</accession>
<protein>
    <submittedName>
        <fullName evidence="1">Uncharacterized protein</fullName>
    </submittedName>
</protein>